<name>A0A6A7RTS4_9PROT</name>
<comment type="caution">
    <text evidence="1">The sequence shown here is derived from an EMBL/GenBank/DDBJ whole genome shotgun (WGS) entry which is preliminary data.</text>
</comment>
<organism evidence="1 2">
    <name type="scientific">Candidatus Accumulibacter phosphatis</name>
    <dbReference type="NCBI Taxonomy" id="327160"/>
    <lineage>
        <taxon>Bacteria</taxon>
        <taxon>Pseudomonadati</taxon>
        <taxon>Pseudomonadota</taxon>
        <taxon>Betaproteobacteria</taxon>
        <taxon>Candidatus Accumulibacter</taxon>
    </lineage>
</organism>
<protein>
    <submittedName>
        <fullName evidence="1">Uncharacterized protein</fullName>
    </submittedName>
</protein>
<proteinExistence type="predicted"/>
<reference evidence="1 2" key="1">
    <citation type="submission" date="2017-09" db="EMBL/GenBank/DDBJ databases">
        <title>Metagenomic Analysis Reveals Denitrifying Candidatus Accumulibacter and Flanking Population as a Source of N2O.</title>
        <authorList>
            <person name="Gao H."/>
            <person name="Mao Y."/>
            <person name="Zhao X."/>
            <person name="Liu W.-T."/>
            <person name="Zhang T."/>
            <person name="Wells G."/>
        </authorList>
    </citation>
    <scope>NUCLEOTIDE SEQUENCE [LARGE SCALE GENOMIC DNA]</scope>
    <source>
        <strain evidence="1">CANDO_2_IC</strain>
    </source>
</reference>
<dbReference type="EMBL" id="PDHS01000246">
    <property type="protein sequence ID" value="MQM30983.1"/>
    <property type="molecule type" value="Genomic_DNA"/>
</dbReference>
<accession>A0A6A7RTS4</accession>
<evidence type="ECO:0000313" key="2">
    <source>
        <dbReference type="Proteomes" id="UP000342300"/>
    </source>
</evidence>
<gene>
    <name evidence="1" type="ORF">CRU78_10850</name>
</gene>
<evidence type="ECO:0000313" key="1">
    <source>
        <dbReference type="EMBL" id="MQM30983.1"/>
    </source>
</evidence>
<sequence>MLAQITTILAMPAVAYGLATARPEYERYVDSYERTPLVRRQNTEHALLQRTPAATEMCLQLDALSGVYSKRELLQRLIGQFAAIHDGWNGEGSVAPNAAAVNAARTFLDSIPPGIALPTPMMTELGEMEFYWSLPTGYADISFDAEGTGSLFVRDQDGNEYFAESLEPEFRQLPQQERILAVLAPHLLVTAA</sequence>
<dbReference type="AlphaFoldDB" id="A0A6A7RTS4"/>
<dbReference type="Proteomes" id="UP000342300">
    <property type="component" value="Unassembled WGS sequence"/>
</dbReference>